<evidence type="ECO:0000256" key="8">
    <source>
        <dbReference type="ARBA" id="ARBA00071654"/>
    </source>
</evidence>
<evidence type="ECO:0000256" key="1">
    <source>
        <dbReference type="ARBA" id="ARBA00007487"/>
    </source>
</evidence>
<dbReference type="GO" id="GO:0009235">
    <property type="term" value="P:cobalamin metabolic process"/>
    <property type="evidence" value="ECO:0007669"/>
    <property type="project" value="UniProtKB-ARBA"/>
</dbReference>
<dbReference type="eggNOG" id="ENOG502QS64">
    <property type="taxonomic scope" value="Eukaryota"/>
</dbReference>
<comment type="function">
    <text evidence="7">Converts cob(I)alamin to adenosylcobalamin (adenosylcob(III)alamin), a coenzyme for methylmalonyl-CoA mutase, therefore participates in the final step of the vitamin B12 conversion. Generates adenosylcobalamin (AdoCbl) and directly delivers the cofactor to MUT in a transfer that is stimulated by ATP-binding to MMAB and gated by MMAA.</text>
</comment>
<dbReference type="STRING" id="667725.A0A0L0FM43"/>
<protein>
    <recommendedName>
        <fullName evidence="8">Corrinoid adenosyltransferase MMAB</fullName>
    </recommendedName>
    <alternativeName>
        <fullName evidence="9">ATP:co(I)rrinoid adenosyltransferase MMAB</fullName>
    </alternativeName>
</protein>
<sequence>MSRFGMLIQARPVMSLVFGGGSRAPHLWPANMRIRAAMGSFLAINKNSPEKHYSTSGDEKKGDSKRFKIYTRTGDKGNSMLFSGERRPKDDIVFEALGANDELTSAIGVAREYVLDISEKHNGEGDVGNLCAVLEDIQCALQEVSSCIATPRSTASDKRVEKTRFDGTKAALLEEWIDEMDQSLPPLTAFILPSGGKAASHLHVARTICRRAERRIVPLMRSEDVEMEAYVYINRLSDFLFAAARFVAVKEGKRTVAYKAGRGKIALRF</sequence>
<dbReference type="OrthoDB" id="549173at2759"/>
<accession>A0A0L0FM43</accession>
<reference evidence="12 13" key="1">
    <citation type="submission" date="2011-02" db="EMBL/GenBank/DDBJ databases">
        <title>The Genome Sequence of Sphaeroforma arctica JP610.</title>
        <authorList>
            <consortium name="The Broad Institute Genome Sequencing Platform"/>
            <person name="Russ C."/>
            <person name="Cuomo C."/>
            <person name="Young S.K."/>
            <person name="Zeng Q."/>
            <person name="Gargeya S."/>
            <person name="Alvarado L."/>
            <person name="Berlin A."/>
            <person name="Chapman S.B."/>
            <person name="Chen Z."/>
            <person name="Freedman E."/>
            <person name="Gellesch M."/>
            <person name="Goldberg J."/>
            <person name="Griggs A."/>
            <person name="Gujja S."/>
            <person name="Heilman E."/>
            <person name="Heiman D."/>
            <person name="Howarth C."/>
            <person name="Mehta T."/>
            <person name="Neiman D."/>
            <person name="Pearson M."/>
            <person name="Roberts A."/>
            <person name="Saif S."/>
            <person name="Shea T."/>
            <person name="Shenoy N."/>
            <person name="Sisk P."/>
            <person name="Stolte C."/>
            <person name="Sykes S."/>
            <person name="White J."/>
            <person name="Yandava C."/>
            <person name="Burger G."/>
            <person name="Gray M.W."/>
            <person name="Holland P.W.H."/>
            <person name="King N."/>
            <person name="Lang F.B.F."/>
            <person name="Roger A.J."/>
            <person name="Ruiz-Trillo I."/>
            <person name="Haas B."/>
            <person name="Nusbaum C."/>
            <person name="Birren B."/>
        </authorList>
    </citation>
    <scope>NUCLEOTIDE SEQUENCE [LARGE SCALE GENOMIC DNA]</scope>
    <source>
        <strain evidence="12 13">JP610</strain>
    </source>
</reference>
<evidence type="ECO:0000259" key="11">
    <source>
        <dbReference type="Pfam" id="PF01923"/>
    </source>
</evidence>
<dbReference type="GO" id="GO:0008817">
    <property type="term" value="F:corrinoid adenosyltransferase activity"/>
    <property type="evidence" value="ECO:0007669"/>
    <property type="project" value="UniProtKB-ARBA"/>
</dbReference>
<keyword evidence="4 10" id="KW-0547">Nucleotide-binding</keyword>
<keyword evidence="3 10" id="KW-0808">Transferase</keyword>
<name>A0A0L0FM43_9EUKA</name>
<dbReference type="Pfam" id="PF01923">
    <property type="entry name" value="Cob_adeno_trans"/>
    <property type="match status" value="1"/>
</dbReference>
<dbReference type="Proteomes" id="UP000054560">
    <property type="component" value="Unassembled WGS sequence"/>
</dbReference>
<evidence type="ECO:0000256" key="7">
    <source>
        <dbReference type="ARBA" id="ARBA00056747"/>
    </source>
</evidence>
<dbReference type="InterPro" id="IPR029499">
    <property type="entry name" value="PduO-typ"/>
</dbReference>
<comment type="similarity">
    <text evidence="1 10">Belongs to the Cob(I)alamin adenosyltransferase family.</text>
</comment>
<dbReference type="Gene3D" id="1.20.1200.10">
    <property type="entry name" value="Cobalamin adenosyltransferase-like"/>
    <property type="match status" value="1"/>
</dbReference>
<dbReference type="PANTHER" id="PTHR12213">
    <property type="entry name" value="CORRINOID ADENOSYLTRANSFERASE"/>
    <property type="match status" value="1"/>
</dbReference>
<comment type="catalytic activity">
    <reaction evidence="6">
        <text>cob(I)alamin-[corrinoid adenosyltransferase] + ATP = apo-[corrinoid adenosyltransferase] + adenosylcob(III)alamin + triphosphate</text>
        <dbReference type="Rhea" id="RHEA:56796"/>
        <dbReference type="Rhea" id="RHEA-COMP:14743"/>
        <dbReference type="Rhea" id="RHEA-COMP:14744"/>
        <dbReference type="ChEBI" id="CHEBI:18036"/>
        <dbReference type="ChEBI" id="CHEBI:18408"/>
        <dbReference type="ChEBI" id="CHEBI:30616"/>
        <dbReference type="ChEBI" id="CHEBI:60488"/>
        <dbReference type="ChEBI" id="CHEBI:83228"/>
    </reaction>
    <physiologicalReaction direction="left-to-right" evidence="6">
        <dbReference type="Rhea" id="RHEA:56797"/>
    </physiologicalReaction>
</comment>
<gene>
    <name evidence="12" type="ORF">SARC_09989</name>
</gene>
<dbReference type="PANTHER" id="PTHR12213:SF0">
    <property type="entry name" value="CORRINOID ADENOSYLTRANSFERASE MMAB"/>
    <property type="match status" value="1"/>
</dbReference>
<evidence type="ECO:0000256" key="2">
    <source>
        <dbReference type="ARBA" id="ARBA00011233"/>
    </source>
</evidence>
<evidence type="ECO:0000313" key="13">
    <source>
        <dbReference type="Proteomes" id="UP000054560"/>
    </source>
</evidence>
<dbReference type="NCBIfam" id="TIGR00636">
    <property type="entry name" value="PduO_Nterm"/>
    <property type="match status" value="1"/>
</dbReference>
<evidence type="ECO:0000256" key="6">
    <source>
        <dbReference type="ARBA" id="ARBA00051988"/>
    </source>
</evidence>
<dbReference type="InterPro" id="IPR016030">
    <property type="entry name" value="CblAdoTrfase-like"/>
</dbReference>
<dbReference type="FunFam" id="1.20.1200.10:FF:000001">
    <property type="entry name" value="Cob(I)yrinic acid a,c-diamide adenosyltransferase"/>
    <property type="match status" value="1"/>
</dbReference>
<evidence type="ECO:0000256" key="3">
    <source>
        <dbReference type="ARBA" id="ARBA00022679"/>
    </source>
</evidence>
<dbReference type="SUPFAM" id="SSF89028">
    <property type="entry name" value="Cobalamin adenosyltransferase-like"/>
    <property type="match status" value="1"/>
</dbReference>
<evidence type="ECO:0000313" key="12">
    <source>
        <dbReference type="EMBL" id="KNC77551.1"/>
    </source>
</evidence>
<dbReference type="RefSeq" id="XP_014151453.1">
    <property type="nucleotide sequence ID" value="XM_014295978.1"/>
</dbReference>
<evidence type="ECO:0000256" key="5">
    <source>
        <dbReference type="ARBA" id="ARBA00022840"/>
    </source>
</evidence>
<dbReference type="GeneID" id="25910493"/>
<evidence type="ECO:0000256" key="10">
    <source>
        <dbReference type="RuleBase" id="RU366026"/>
    </source>
</evidence>
<evidence type="ECO:0000256" key="9">
    <source>
        <dbReference type="ARBA" id="ARBA00075216"/>
    </source>
</evidence>
<organism evidence="12 13">
    <name type="scientific">Sphaeroforma arctica JP610</name>
    <dbReference type="NCBI Taxonomy" id="667725"/>
    <lineage>
        <taxon>Eukaryota</taxon>
        <taxon>Ichthyosporea</taxon>
        <taxon>Ichthyophonida</taxon>
        <taxon>Sphaeroforma</taxon>
    </lineage>
</organism>
<evidence type="ECO:0000256" key="4">
    <source>
        <dbReference type="ARBA" id="ARBA00022741"/>
    </source>
</evidence>
<keyword evidence="5 10" id="KW-0067">ATP-binding</keyword>
<proteinExistence type="inferred from homology"/>
<dbReference type="InterPro" id="IPR036451">
    <property type="entry name" value="CblAdoTrfase-like_sf"/>
</dbReference>
<keyword evidence="13" id="KW-1185">Reference proteome</keyword>
<dbReference type="GO" id="GO:0005524">
    <property type="term" value="F:ATP binding"/>
    <property type="evidence" value="ECO:0007669"/>
    <property type="project" value="UniProtKB-UniRule"/>
</dbReference>
<dbReference type="EMBL" id="KQ242698">
    <property type="protein sequence ID" value="KNC77551.1"/>
    <property type="molecule type" value="Genomic_DNA"/>
</dbReference>
<feature type="domain" description="Cobalamin adenosyltransferase-like" evidence="11">
    <location>
        <begin position="69"/>
        <end position="247"/>
    </location>
</feature>
<dbReference type="AlphaFoldDB" id="A0A0L0FM43"/>
<comment type="subunit">
    <text evidence="2">Homotrimer.</text>
</comment>